<reference evidence="2" key="1">
    <citation type="submission" date="2020-11" db="EMBL/GenBank/DDBJ databases">
        <authorList>
            <consortium name="DOE Joint Genome Institute"/>
            <person name="Ahrendt S."/>
            <person name="Riley R."/>
            <person name="Andreopoulos W."/>
            <person name="Labutti K."/>
            <person name="Pangilinan J."/>
            <person name="Ruiz-Duenas F.J."/>
            <person name="Barrasa J.M."/>
            <person name="Sanchez-Garcia M."/>
            <person name="Camarero S."/>
            <person name="Miyauchi S."/>
            <person name="Serrano A."/>
            <person name="Linde D."/>
            <person name="Babiker R."/>
            <person name="Drula E."/>
            <person name="Ayuso-Fernandez I."/>
            <person name="Pacheco R."/>
            <person name="Padilla G."/>
            <person name="Ferreira P."/>
            <person name="Barriuso J."/>
            <person name="Kellner H."/>
            <person name="Castanera R."/>
            <person name="Alfaro M."/>
            <person name="Ramirez L."/>
            <person name="Pisabarro A.G."/>
            <person name="Kuo A."/>
            <person name="Tritt A."/>
            <person name="Lipzen A."/>
            <person name="He G."/>
            <person name="Yan M."/>
            <person name="Ng V."/>
            <person name="Cullen D."/>
            <person name="Martin F."/>
            <person name="Rosso M.-N."/>
            <person name="Henrissat B."/>
            <person name="Hibbett D."/>
            <person name="Martinez A.T."/>
            <person name="Grigoriev I.V."/>
        </authorList>
    </citation>
    <scope>NUCLEOTIDE SEQUENCE</scope>
    <source>
        <strain evidence="2">MF-IS2</strain>
    </source>
</reference>
<evidence type="ECO:0000313" key="2">
    <source>
        <dbReference type="EMBL" id="KAF9445917.1"/>
    </source>
</evidence>
<dbReference type="Proteomes" id="UP000807342">
    <property type="component" value="Unassembled WGS sequence"/>
</dbReference>
<dbReference type="AlphaFoldDB" id="A0A9P5X9L3"/>
<accession>A0A9P5X9L3</accession>
<organism evidence="2 3">
    <name type="scientific">Macrolepiota fuliginosa MF-IS2</name>
    <dbReference type="NCBI Taxonomy" id="1400762"/>
    <lineage>
        <taxon>Eukaryota</taxon>
        <taxon>Fungi</taxon>
        <taxon>Dikarya</taxon>
        <taxon>Basidiomycota</taxon>
        <taxon>Agaricomycotina</taxon>
        <taxon>Agaricomycetes</taxon>
        <taxon>Agaricomycetidae</taxon>
        <taxon>Agaricales</taxon>
        <taxon>Agaricineae</taxon>
        <taxon>Agaricaceae</taxon>
        <taxon>Macrolepiota</taxon>
    </lineage>
</organism>
<evidence type="ECO:0000256" key="1">
    <source>
        <dbReference type="SAM" id="MobiDB-lite"/>
    </source>
</evidence>
<evidence type="ECO:0000313" key="3">
    <source>
        <dbReference type="Proteomes" id="UP000807342"/>
    </source>
</evidence>
<keyword evidence="3" id="KW-1185">Reference proteome</keyword>
<dbReference type="Gene3D" id="3.30.710.10">
    <property type="entry name" value="Potassium Channel Kv1.1, Chain A"/>
    <property type="match status" value="1"/>
</dbReference>
<sequence length="494" mass="55024">MQKFQDDRWNTSPPSVTAFLSYPNTPGSVTSSKTSYVSPVCGFGWGFQFTRRHDYQISPKNPHVQELTGQVDILFQPRSCSGIQLKDISIHVTANFPLKGKGSSCKTLEKHYAAVPLNADYAIGTYLEPSQLAENALFEITLTFHWNNRLAFPTTPSSNTNASLVASLDGFSAIDTKFYLYSAKIGGQPGRPRAVFANAALVSSASSYIRDLVSEADFQGGIPCDLEKDAPEAMLKLDNNLYDYDSDSDLESLPDEGSESRTSLFASVDGKGDRVDQATPESDSTETVALGKMPETSLQGGGDSYVRHVRVQGRGKAFAINGTAYQTWKAFIFYAYTNKIHFNSLKSQENEPSPADSQNLGCSPKSMYRLADYAGMQTLKDISREGIRDRLSSENIVQELFSSFTYKHQELIDMEVDFLIDNMSPHVAREFDNILQLVILGVKPHCYRVLAFVIRSYLYRRLIVKARASGPQKVRDYLRRGNRLLGLEYINDIV</sequence>
<feature type="compositionally biased region" description="Acidic residues" evidence="1">
    <location>
        <begin position="248"/>
        <end position="257"/>
    </location>
</feature>
<dbReference type="InterPro" id="IPR011333">
    <property type="entry name" value="SKP1/BTB/POZ_sf"/>
</dbReference>
<comment type="caution">
    <text evidence="2">The sequence shown here is derived from an EMBL/GenBank/DDBJ whole genome shotgun (WGS) entry which is preliminary data.</text>
</comment>
<feature type="region of interest" description="Disordered" evidence="1">
    <location>
        <begin position="248"/>
        <end position="288"/>
    </location>
</feature>
<name>A0A9P5X9L3_9AGAR</name>
<protein>
    <submittedName>
        <fullName evidence="2">Uncharacterized protein</fullName>
    </submittedName>
</protein>
<dbReference type="OrthoDB" id="6359816at2759"/>
<dbReference type="EMBL" id="MU151274">
    <property type="protein sequence ID" value="KAF9445917.1"/>
    <property type="molecule type" value="Genomic_DNA"/>
</dbReference>
<proteinExistence type="predicted"/>
<gene>
    <name evidence="2" type="ORF">P691DRAFT_777242</name>
</gene>